<name>A0A975MRE8_9GAMM</name>
<evidence type="ECO:0000256" key="2">
    <source>
        <dbReference type="HAMAP-Rule" id="MF_02087"/>
    </source>
</evidence>
<dbReference type="PROSITE" id="PS01211">
    <property type="entry name" value="UPF0001"/>
    <property type="match status" value="1"/>
</dbReference>
<dbReference type="NCBIfam" id="TIGR00044">
    <property type="entry name" value="YggS family pyridoxal phosphate-dependent enzyme"/>
    <property type="match status" value="1"/>
</dbReference>
<evidence type="ECO:0000259" key="5">
    <source>
        <dbReference type="Pfam" id="PF01168"/>
    </source>
</evidence>
<evidence type="ECO:0000256" key="4">
    <source>
        <dbReference type="RuleBase" id="RU004514"/>
    </source>
</evidence>
<comment type="similarity">
    <text evidence="2 4">Belongs to the pyridoxal phosphate-binding protein YggS/PROSC family.</text>
</comment>
<sequence length="228" mass="25279">MDTISERYQHVLSQIRHATGIAGRPKNSVQLLAVSKTKPAGDIAVLYRLGQRHFAENYQQEALLKQQALAGFNITWHFIGPIQSNKTKAIAGQFSWVHSVDRLKIAQRLSEQRPAHLPPLNICLQVNISEESSKAGVSLAELPELAAAITVLPNLRLRGVMAIPEPNSQYAQQRLPYRHLYQAVQDLHLAGLDSYSFGMSGDLKAAIMEGATMVRIGTALFGERDYRV</sequence>
<feature type="domain" description="Alanine racemase N-terminal" evidence="5">
    <location>
        <begin position="27"/>
        <end position="224"/>
    </location>
</feature>
<dbReference type="GO" id="GO:0030170">
    <property type="term" value="F:pyridoxal phosphate binding"/>
    <property type="evidence" value="ECO:0007669"/>
    <property type="project" value="UniProtKB-UniRule"/>
</dbReference>
<comment type="cofactor">
    <cofactor evidence="3">
        <name>pyridoxal 5'-phosphate</name>
        <dbReference type="ChEBI" id="CHEBI:597326"/>
    </cofactor>
</comment>
<dbReference type="PANTHER" id="PTHR10146">
    <property type="entry name" value="PROLINE SYNTHETASE CO-TRANSCRIBED BACTERIAL HOMOLOG PROTEIN"/>
    <property type="match status" value="1"/>
</dbReference>
<dbReference type="Pfam" id="PF01168">
    <property type="entry name" value="Ala_racemase_N"/>
    <property type="match status" value="1"/>
</dbReference>
<dbReference type="EMBL" id="CP073754">
    <property type="protein sequence ID" value="QWF72612.1"/>
    <property type="molecule type" value="Genomic_DNA"/>
</dbReference>
<dbReference type="SUPFAM" id="SSF51419">
    <property type="entry name" value="PLP-binding barrel"/>
    <property type="match status" value="1"/>
</dbReference>
<organism evidence="6 7">
    <name type="scientific">Methylomonas paludis</name>
    <dbReference type="NCBI Taxonomy" id="1173101"/>
    <lineage>
        <taxon>Bacteria</taxon>
        <taxon>Pseudomonadati</taxon>
        <taxon>Pseudomonadota</taxon>
        <taxon>Gammaproteobacteria</taxon>
        <taxon>Methylococcales</taxon>
        <taxon>Methylococcaceae</taxon>
        <taxon>Methylomonas</taxon>
    </lineage>
</organism>
<feature type="modified residue" description="N6-(pyridoxal phosphate)lysine" evidence="2 3">
    <location>
        <position position="36"/>
    </location>
</feature>
<dbReference type="PIRSF" id="PIRSF004848">
    <property type="entry name" value="YBL036c_PLPDEIII"/>
    <property type="match status" value="1"/>
</dbReference>
<evidence type="ECO:0000256" key="1">
    <source>
        <dbReference type="ARBA" id="ARBA00022898"/>
    </source>
</evidence>
<dbReference type="Gene3D" id="3.20.20.10">
    <property type="entry name" value="Alanine racemase"/>
    <property type="match status" value="1"/>
</dbReference>
<evidence type="ECO:0000256" key="3">
    <source>
        <dbReference type="PIRSR" id="PIRSR004848-1"/>
    </source>
</evidence>
<reference evidence="6" key="1">
    <citation type="submission" date="2021-04" db="EMBL/GenBank/DDBJ databases">
        <title>Draft genome sequence data of methanotrophic Methylovulum sp. strain S1L and Methylomonas sp. strain S2AM isolated from boreal lake water columns.</title>
        <authorList>
            <person name="Rissanen A.J."/>
            <person name="Mangayil R."/>
            <person name="Svenning M.M."/>
            <person name="Khanongnuch R."/>
        </authorList>
    </citation>
    <scope>NUCLEOTIDE SEQUENCE</scope>
    <source>
        <strain evidence="6">S2AM</strain>
    </source>
</reference>
<keyword evidence="1 2" id="KW-0663">Pyridoxal phosphate</keyword>
<dbReference type="KEGG" id="mpad:KEF85_16080"/>
<protein>
    <recommendedName>
        <fullName evidence="2">Pyridoxal phosphate homeostasis protein</fullName>
        <shortName evidence="2">PLP homeostasis protein</shortName>
    </recommendedName>
</protein>
<dbReference type="PANTHER" id="PTHR10146:SF14">
    <property type="entry name" value="PYRIDOXAL PHOSPHATE HOMEOSTASIS PROTEIN"/>
    <property type="match status" value="1"/>
</dbReference>
<dbReference type="CDD" id="cd06824">
    <property type="entry name" value="PLPDE_III_Yggs_like"/>
    <property type="match status" value="1"/>
</dbReference>
<dbReference type="FunFam" id="3.20.20.10:FF:000018">
    <property type="entry name" value="Pyridoxal phosphate homeostasis protein"/>
    <property type="match status" value="1"/>
</dbReference>
<dbReference type="RefSeq" id="WP_215585212.1">
    <property type="nucleotide sequence ID" value="NZ_CP073754.1"/>
</dbReference>
<dbReference type="InterPro" id="IPR001608">
    <property type="entry name" value="Ala_racemase_N"/>
</dbReference>
<evidence type="ECO:0000313" key="7">
    <source>
        <dbReference type="Proteomes" id="UP000676649"/>
    </source>
</evidence>
<dbReference type="InterPro" id="IPR011078">
    <property type="entry name" value="PyrdxlP_homeostasis"/>
</dbReference>
<accession>A0A975MRE8</accession>
<dbReference type="InterPro" id="IPR029066">
    <property type="entry name" value="PLP-binding_barrel"/>
</dbReference>
<dbReference type="HAMAP" id="MF_02087">
    <property type="entry name" value="PLP_homeostasis"/>
    <property type="match status" value="1"/>
</dbReference>
<keyword evidence="7" id="KW-1185">Reference proteome</keyword>
<evidence type="ECO:0000313" key="6">
    <source>
        <dbReference type="EMBL" id="QWF72612.1"/>
    </source>
</evidence>
<gene>
    <name evidence="6" type="ORF">KEF85_16080</name>
</gene>
<dbReference type="AlphaFoldDB" id="A0A975MRE8"/>
<proteinExistence type="inferred from homology"/>
<comment type="function">
    <text evidence="2">Pyridoxal 5'-phosphate (PLP)-binding protein, which is involved in PLP homeostasis.</text>
</comment>
<dbReference type="Proteomes" id="UP000676649">
    <property type="component" value="Chromosome"/>
</dbReference>